<organism evidence="8 9">
    <name type="scientific">Ambispora leptoticha</name>
    <dbReference type="NCBI Taxonomy" id="144679"/>
    <lineage>
        <taxon>Eukaryota</taxon>
        <taxon>Fungi</taxon>
        <taxon>Fungi incertae sedis</taxon>
        <taxon>Mucoromycota</taxon>
        <taxon>Glomeromycotina</taxon>
        <taxon>Glomeromycetes</taxon>
        <taxon>Archaeosporales</taxon>
        <taxon>Ambisporaceae</taxon>
        <taxon>Ambispora</taxon>
    </lineage>
</organism>
<dbReference type="CDD" id="cd00303">
    <property type="entry name" value="retropepsin_like"/>
    <property type="match status" value="1"/>
</dbReference>
<keyword evidence="9" id="KW-1185">Reference proteome</keyword>
<evidence type="ECO:0000256" key="5">
    <source>
        <dbReference type="ARBA" id="ARBA00022801"/>
    </source>
</evidence>
<dbReference type="GO" id="GO:0016787">
    <property type="term" value="F:hydrolase activity"/>
    <property type="evidence" value="ECO:0007669"/>
    <property type="project" value="UniProtKB-KW"/>
</dbReference>
<evidence type="ECO:0000256" key="3">
    <source>
        <dbReference type="ARBA" id="ARBA00022722"/>
    </source>
</evidence>
<evidence type="ECO:0000313" key="9">
    <source>
        <dbReference type="Proteomes" id="UP000789508"/>
    </source>
</evidence>
<dbReference type="InterPro" id="IPR043502">
    <property type="entry name" value="DNA/RNA_pol_sf"/>
</dbReference>
<accession>A0A9N9GM06</accession>
<name>A0A9N9GM06_9GLOM</name>
<feature type="domain" description="Reverse transcriptase RNase H-like" evidence="7">
    <location>
        <begin position="506"/>
        <end position="601"/>
    </location>
</feature>
<keyword evidence="1" id="KW-0808">Transferase</keyword>
<feature type="non-terminal residue" evidence="8">
    <location>
        <position position="1"/>
    </location>
</feature>
<reference evidence="8" key="1">
    <citation type="submission" date="2021-06" db="EMBL/GenBank/DDBJ databases">
        <authorList>
            <person name="Kallberg Y."/>
            <person name="Tangrot J."/>
            <person name="Rosling A."/>
        </authorList>
    </citation>
    <scope>NUCLEOTIDE SEQUENCE</scope>
    <source>
        <strain evidence="8">FL130A</strain>
    </source>
</reference>
<keyword evidence="4" id="KW-0255">Endonuclease</keyword>
<proteinExistence type="predicted"/>
<dbReference type="InterPro" id="IPR041373">
    <property type="entry name" value="RT_RNaseH"/>
</dbReference>
<dbReference type="EMBL" id="CAJVPS010005944">
    <property type="protein sequence ID" value="CAG8620248.1"/>
    <property type="molecule type" value="Genomic_DNA"/>
</dbReference>
<sequence length="695" mass="81070">NDKKRDWYLQSLKKLYRTKIENCCPKNYDKAKKKALEMEEYNRDKTLKKHKDSNIPENPQLNLLDVDECGDIRAFEKRKKKDEVTESFEPLGKRGKIKEPIQGIEQAKLRKNLFKWLPKARSELTRALTQRKKETISDQNVKIRIVQSDLHKNKSRSSEVVSVWLVKINRDTVKASIDPSSRINLMLKRYAVKRGLEWNQVCVDMEGIIVRQGFYVMETASFEVLLGMPWNVRAQCSLVPRSWVSEVLIDNHVDEIDSDDDSDFDNVDDIIVVRRIDVEEPKELNEETQALTILNKAKNRGKVDDRLIDRKDILVVSRLTMENMSEVFIYELRNIGKTNLIEYEIRTGDMVIPSIRLHLIRINNPETRKIFADYLRQMIECGLLEKGSGEYAYHCFPVQKKKDETDKIRAVDVFKGYWQIDICEKDLYKVAVATSLGVLRYTKNVAAAYQNNIEIWTNESMEEHLETFVELAERPEENNAFELLKQKLSEEVILKASNWQAAKHGQKPYHIYTDTCDTSVGVVLEQEDNEGCLKPVSFDSRKLYEHELHYIVTKKECLEIMFGCHINERYVTGTVFDVWVDHQTLEWLFNKVELKDGMSRYPALPNQCTQTNDDFVKGLLYCVGLENQKINDLFLVKQYLQQLSWKLHKRAPPRRVVLEDCNKQDIVKACYKGLANKGGHQGINRTLTLVKIKYV</sequence>
<dbReference type="SUPFAM" id="SSF56672">
    <property type="entry name" value="DNA/RNA polymerases"/>
    <property type="match status" value="1"/>
</dbReference>
<keyword evidence="3" id="KW-0540">Nuclease</keyword>
<dbReference type="Pfam" id="PF17917">
    <property type="entry name" value="RT_RNaseH"/>
    <property type="match status" value="1"/>
</dbReference>
<gene>
    <name evidence="8" type="ORF">ALEPTO_LOCUS8934</name>
</gene>
<keyword evidence="5" id="KW-0378">Hydrolase</keyword>
<dbReference type="OrthoDB" id="2203704at2759"/>
<keyword evidence="2" id="KW-0548">Nucleotidyltransferase</keyword>
<dbReference type="GO" id="GO:0004519">
    <property type="term" value="F:endonuclease activity"/>
    <property type="evidence" value="ECO:0007669"/>
    <property type="project" value="UniProtKB-KW"/>
</dbReference>
<protein>
    <submittedName>
        <fullName evidence="8">3692_t:CDS:1</fullName>
    </submittedName>
</protein>
<comment type="caution">
    <text evidence="8">The sequence shown here is derived from an EMBL/GenBank/DDBJ whole genome shotgun (WGS) entry which is preliminary data.</text>
</comment>
<evidence type="ECO:0000256" key="2">
    <source>
        <dbReference type="ARBA" id="ARBA00022695"/>
    </source>
</evidence>
<keyword evidence="6" id="KW-0695">RNA-directed DNA polymerase</keyword>
<evidence type="ECO:0000259" key="7">
    <source>
        <dbReference type="Pfam" id="PF17917"/>
    </source>
</evidence>
<evidence type="ECO:0000256" key="6">
    <source>
        <dbReference type="ARBA" id="ARBA00022918"/>
    </source>
</evidence>
<dbReference type="PANTHER" id="PTHR34072">
    <property type="entry name" value="ENZYMATIC POLYPROTEIN-RELATED"/>
    <property type="match status" value="1"/>
</dbReference>
<dbReference type="Proteomes" id="UP000789508">
    <property type="component" value="Unassembled WGS sequence"/>
</dbReference>
<evidence type="ECO:0000256" key="1">
    <source>
        <dbReference type="ARBA" id="ARBA00022679"/>
    </source>
</evidence>
<dbReference type="AlphaFoldDB" id="A0A9N9GM06"/>
<evidence type="ECO:0000256" key="4">
    <source>
        <dbReference type="ARBA" id="ARBA00022759"/>
    </source>
</evidence>
<dbReference type="GO" id="GO:0003964">
    <property type="term" value="F:RNA-directed DNA polymerase activity"/>
    <property type="evidence" value="ECO:0007669"/>
    <property type="project" value="UniProtKB-KW"/>
</dbReference>
<evidence type="ECO:0000313" key="8">
    <source>
        <dbReference type="EMBL" id="CAG8620248.1"/>
    </source>
</evidence>